<keyword evidence="1" id="KW-1133">Transmembrane helix</keyword>
<feature type="transmembrane region" description="Helical" evidence="1">
    <location>
        <begin position="106"/>
        <end position="125"/>
    </location>
</feature>
<dbReference type="Proteomes" id="UP000176902">
    <property type="component" value="Unassembled WGS sequence"/>
</dbReference>
<dbReference type="InterPro" id="IPR045466">
    <property type="entry name" value="DUF6498"/>
</dbReference>
<feature type="transmembrane region" description="Helical" evidence="1">
    <location>
        <begin position="146"/>
        <end position="173"/>
    </location>
</feature>
<protein>
    <submittedName>
        <fullName evidence="2">Uncharacterized protein</fullName>
    </submittedName>
</protein>
<reference evidence="2 3" key="1">
    <citation type="journal article" date="2016" name="Nat. Commun.">
        <title>Thousands of microbial genomes shed light on interconnected biogeochemical processes in an aquifer system.</title>
        <authorList>
            <person name="Anantharaman K."/>
            <person name="Brown C.T."/>
            <person name="Hug L.A."/>
            <person name="Sharon I."/>
            <person name="Castelle C.J."/>
            <person name="Probst A.J."/>
            <person name="Thomas B.C."/>
            <person name="Singh A."/>
            <person name="Wilkins M.J."/>
            <person name="Karaoz U."/>
            <person name="Brodie E.L."/>
            <person name="Williams K.H."/>
            <person name="Hubbard S.S."/>
            <person name="Banfield J.F."/>
        </authorList>
    </citation>
    <scope>NUCLEOTIDE SEQUENCE [LARGE SCALE GENOMIC DNA]</scope>
</reference>
<gene>
    <name evidence="2" type="ORF">A3C59_03635</name>
</gene>
<organism evidence="2 3">
    <name type="scientific">Candidatus Daviesbacteria bacterium RIFCSPHIGHO2_02_FULL_36_13</name>
    <dbReference type="NCBI Taxonomy" id="1797768"/>
    <lineage>
        <taxon>Bacteria</taxon>
        <taxon>Candidatus Daviesiibacteriota</taxon>
    </lineage>
</organism>
<comment type="caution">
    <text evidence="2">The sequence shown here is derived from an EMBL/GenBank/DDBJ whole genome shotgun (WGS) entry which is preliminary data.</text>
</comment>
<dbReference type="Pfam" id="PF20108">
    <property type="entry name" value="DUF6498"/>
    <property type="match status" value="1"/>
</dbReference>
<sequence length="195" mass="22839">MNLSLISLLLSNFLVIILAIVQKWDTSTVLLVYWIQSIIIGFFQFLRILSLKKFSTENFKINNQPALPTTKTKLFTAFFFMFHYGFFHFIYAIFLFNFFTNQSVDFTYLFLGGLIFFMNHTFSYFHNRIVDQEGTQNIGHLMFAPYARIIPMHLIIIFGALLGQSALVMFLLLKTLADLLLHHLKHKTNYSLNLK</sequence>
<evidence type="ECO:0000313" key="2">
    <source>
        <dbReference type="EMBL" id="OGE33183.1"/>
    </source>
</evidence>
<name>A0A1F5JX08_9BACT</name>
<keyword evidence="1" id="KW-0812">Transmembrane</keyword>
<dbReference type="EMBL" id="MFCV01000013">
    <property type="protein sequence ID" value="OGE33183.1"/>
    <property type="molecule type" value="Genomic_DNA"/>
</dbReference>
<accession>A0A1F5JX08</accession>
<proteinExistence type="predicted"/>
<evidence type="ECO:0000313" key="3">
    <source>
        <dbReference type="Proteomes" id="UP000176902"/>
    </source>
</evidence>
<feature type="transmembrane region" description="Helical" evidence="1">
    <location>
        <begin position="29"/>
        <end position="49"/>
    </location>
</feature>
<feature type="transmembrane region" description="Helical" evidence="1">
    <location>
        <begin position="74"/>
        <end position="94"/>
    </location>
</feature>
<evidence type="ECO:0000256" key="1">
    <source>
        <dbReference type="SAM" id="Phobius"/>
    </source>
</evidence>
<dbReference type="AlphaFoldDB" id="A0A1F5JX08"/>
<keyword evidence="1" id="KW-0472">Membrane</keyword>